<dbReference type="InterPro" id="IPR001789">
    <property type="entry name" value="Sig_transdc_resp-reg_receiver"/>
</dbReference>
<evidence type="ECO:0000313" key="6">
    <source>
        <dbReference type="Proteomes" id="UP000446866"/>
    </source>
</evidence>
<dbReference type="PROSITE" id="PS50110">
    <property type="entry name" value="RESPONSE_REGULATORY"/>
    <property type="match status" value="1"/>
</dbReference>
<reference evidence="5 6" key="1">
    <citation type="submission" date="2018-08" db="EMBL/GenBank/DDBJ databases">
        <title>Murine metabolic-syndrome-specific gut microbial biobank.</title>
        <authorList>
            <person name="Liu C."/>
        </authorList>
    </citation>
    <scope>NUCLEOTIDE SEQUENCE [LARGE SCALE GENOMIC DNA]</scope>
    <source>
        <strain evidence="5 6">28</strain>
    </source>
</reference>
<dbReference type="SUPFAM" id="SSF52172">
    <property type="entry name" value="CheY-like"/>
    <property type="match status" value="1"/>
</dbReference>
<evidence type="ECO:0000313" key="5">
    <source>
        <dbReference type="EMBL" id="NBH60805.1"/>
    </source>
</evidence>
<accession>A0A845QIM5</accession>
<keyword evidence="3" id="KW-0597">Phosphoprotein</keyword>
<keyword evidence="6" id="KW-1185">Reference proteome</keyword>
<dbReference type="GO" id="GO:0000160">
    <property type="term" value="P:phosphorelay signal transduction system"/>
    <property type="evidence" value="ECO:0007669"/>
    <property type="project" value="InterPro"/>
</dbReference>
<name>A0A845QIM5_9FIRM</name>
<feature type="domain" description="Response regulatory" evidence="4">
    <location>
        <begin position="15"/>
        <end position="89"/>
    </location>
</feature>
<comment type="caution">
    <text evidence="5">The sequence shown here is derived from an EMBL/GenBank/DDBJ whole genome shotgun (WGS) entry which is preliminary data.</text>
</comment>
<evidence type="ECO:0000256" key="3">
    <source>
        <dbReference type="PROSITE-ProRule" id="PRU00169"/>
    </source>
</evidence>
<dbReference type="InterPro" id="IPR011006">
    <property type="entry name" value="CheY-like_superfamily"/>
</dbReference>
<dbReference type="EMBL" id="QXWK01000005">
    <property type="protein sequence ID" value="NBH60805.1"/>
    <property type="molecule type" value="Genomic_DNA"/>
</dbReference>
<proteinExistence type="predicted"/>
<evidence type="ECO:0000256" key="1">
    <source>
        <dbReference type="ARBA" id="ARBA00018672"/>
    </source>
</evidence>
<gene>
    <name evidence="5" type="ORF">D0435_03915</name>
</gene>
<feature type="modified residue" description="4-aspartylphosphate" evidence="3">
    <location>
        <position position="66"/>
    </location>
</feature>
<sequence length="89" mass="10227">MNKKDTEYKGAKELLVLICDNDRDYAIQLEKLCCSFFEKRDTAAEVVSITEAEKIRSWNPDILLLDIEMPGLDGITVKESLCRQEEKSK</sequence>
<dbReference type="Proteomes" id="UP000446866">
    <property type="component" value="Unassembled WGS sequence"/>
</dbReference>
<evidence type="ECO:0000256" key="2">
    <source>
        <dbReference type="ARBA" id="ARBA00024867"/>
    </source>
</evidence>
<protein>
    <recommendedName>
        <fullName evidence="1">Stage 0 sporulation protein A homolog</fullName>
    </recommendedName>
</protein>
<organism evidence="5 6">
    <name type="scientific">Anaerotruncus colihominis</name>
    <dbReference type="NCBI Taxonomy" id="169435"/>
    <lineage>
        <taxon>Bacteria</taxon>
        <taxon>Bacillati</taxon>
        <taxon>Bacillota</taxon>
        <taxon>Clostridia</taxon>
        <taxon>Eubacteriales</taxon>
        <taxon>Oscillospiraceae</taxon>
        <taxon>Anaerotruncus</taxon>
    </lineage>
</organism>
<evidence type="ECO:0000259" key="4">
    <source>
        <dbReference type="PROSITE" id="PS50110"/>
    </source>
</evidence>
<dbReference type="Gene3D" id="3.40.50.2300">
    <property type="match status" value="1"/>
</dbReference>
<dbReference type="AlphaFoldDB" id="A0A845QIM5"/>
<comment type="function">
    <text evidence="2">May play the central regulatory role in sporulation. It may be an element of the effector pathway responsible for the activation of sporulation genes in response to nutritional stress. Spo0A may act in concert with spo0H (a sigma factor) to control the expression of some genes that are critical to the sporulation process.</text>
</comment>